<dbReference type="eggNOG" id="COG2865">
    <property type="taxonomic scope" value="Bacteria"/>
</dbReference>
<evidence type="ECO:0000313" key="2">
    <source>
        <dbReference type="EMBL" id="EHO61970.1"/>
    </source>
</evidence>
<dbReference type="PATRIC" id="fig|742743.3.peg.2123"/>
<reference evidence="2 3" key="1">
    <citation type="submission" date="2011-11" db="EMBL/GenBank/DDBJ databases">
        <title>The Genome Sequence of Dialister succinatiphilus YIT 11850.</title>
        <authorList>
            <consortium name="The Broad Institute Genome Sequencing Platform"/>
            <person name="Earl A."/>
            <person name="Ward D."/>
            <person name="Feldgarden M."/>
            <person name="Gevers D."/>
            <person name="Morotomi M."/>
            <person name="Young S.K."/>
            <person name="Zeng Q."/>
            <person name="Gargeya S."/>
            <person name="Fitzgerald M."/>
            <person name="Haas B."/>
            <person name="Abouelleil A."/>
            <person name="Alvarado L."/>
            <person name="Arachchi H.M."/>
            <person name="Berlin A."/>
            <person name="Brown A."/>
            <person name="Chapman S.B."/>
            <person name="Dunbar C."/>
            <person name="Gearin G."/>
            <person name="Goldberg J."/>
            <person name="Griggs A."/>
            <person name="Gujja S."/>
            <person name="Heiman D."/>
            <person name="Howarth C."/>
            <person name="Lui A."/>
            <person name="MacDonald P.J.P."/>
            <person name="Montmayeur A."/>
            <person name="Murphy C."/>
            <person name="Neiman D."/>
            <person name="Pearson M."/>
            <person name="Priest M."/>
            <person name="Roberts A."/>
            <person name="Saif S."/>
            <person name="Shea T."/>
            <person name="Sisk P."/>
            <person name="Stolte C."/>
            <person name="Sykes S."/>
            <person name="Wortman J."/>
            <person name="Nusbaum C."/>
            <person name="Birren B."/>
        </authorList>
    </citation>
    <scope>NUCLEOTIDE SEQUENCE [LARGE SCALE GENOMIC DNA]</scope>
    <source>
        <strain evidence="2 3">YIT 11850</strain>
    </source>
</reference>
<dbReference type="RefSeq" id="WP_008860598.1">
    <property type="nucleotide sequence ID" value="NZ_JH591190.1"/>
</dbReference>
<accession>H1D3B9</accession>
<dbReference type="Gene3D" id="3.30.565.60">
    <property type="match status" value="1"/>
</dbReference>
<dbReference type="PANTHER" id="PTHR30595">
    <property type="entry name" value="GLPR-RELATED TRANSCRIPTIONAL REPRESSOR"/>
    <property type="match status" value="1"/>
</dbReference>
<dbReference type="AlphaFoldDB" id="H1D3B9"/>
<comment type="caution">
    <text evidence="2">The sequence shown here is derived from an EMBL/GenBank/DDBJ whole genome shotgun (WGS) entry which is preliminary data.</text>
</comment>
<dbReference type="HOGENOM" id="CLU_024970_7_1_9"/>
<dbReference type="Pfam" id="PF04326">
    <property type="entry name" value="SLFN_AlbA_2"/>
    <property type="match status" value="1"/>
</dbReference>
<dbReference type="STRING" id="742743.HMPREF9453_02107"/>
<name>H1D3B9_9FIRM</name>
<dbReference type="OrthoDB" id="9807907at2"/>
<proteinExistence type="predicted"/>
<organism evidence="2 3">
    <name type="scientific">Dialister succinatiphilus YIT 11850</name>
    <dbReference type="NCBI Taxonomy" id="742743"/>
    <lineage>
        <taxon>Bacteria</taxon>
        <taxon>Bacillati</taxon>
        <taxon>Bacillota</taxon>
        <taxon>Negativicutes</taxon>
        <taxon>Veillonellales</taxon>
        <taxon>Veillonellaceae</taxon>
        <taxon>Dialister</taxon>
    </lineage>
</organism>
<dbReference type="PANTHER" id="PTHR30595:SF6">
    <property type="entry name" value="SCHLAFEN ALBA-2 DOMAIN-CONTAINING PROTEIN"/>
    <property type="match status" value="1"/>
</dbReference>
<evidence type="ECO:0000313" key="3">
    <source>
        <dbReference type="Proteomes" id="UP000003277"/>
    </source>
</evidence>
<dbReference type="InterPro" id="IPR038461">
    <property type="entry name" value="Schlafen_AlbA_2_dom_sf"/>
</dbReference>
<sequence length="536" mass="61017">MTYVDSIRELLEAQEGEHTQFKEAKNRFDFGEAAKCCCALANNGGGKLVFGISDKRPRSVVGSNAFEQPERTRMGLIEKLKISIDFRLFSHEGKRILVFDVKSRPIGLPVQYDGVAWIYEGDVLKPMPEDMRRKIYDEVGVDFSGMICAGATVEDLDETAIENFRTKWIEKKGKKQLAALSKEQLLHDCGAITDEGITYAALILFGKNSSIIRYLPQAEIIFEYRSSESSGPANQREEFKTGFFACYDQIWELINLRNDKQHYQEGFFVFDIATFNERVVREAILNAVSHRSYQFGGSIFIRQYRDRLIVESPGGLPFGITLDNILDRQLPRNRRIAEILSLCGMVERSGQGMNLMFELSVQEAKPLPDFTGTDDFFVSVTLNGLILDKEMLSVIRRINEKDPEMLSTEDFLAINALYHSQPLDRKMQERLPRLTDMGIVEHIGRKKYVLARSLYAATGKSGVYTRRVGLDRDTNKELLMKHIRKNNAIGTPFKELQQVLPGLSRGQIQVLMRELRADGKIICIGKTSAARWFMNK</sequence>
<keyword evidence="3" id="KW-1185">Reference proteome</keyword>
<dbReference type="EMBL" id="ADLT01000082">
    <property type="protein sequence ID" value="EHO61970.1"/>
    <property type="molecule type" value="Genomic_DNA"/>
</dbReference>
<dbReference type="Pfam" id="PF13749">
    <property type="entry name" value="HATPase_c_4"/>
    <property type="match status" value="1"/>
</dbReference>
<dbReference type="InterPro" id="IPR007421">
    <property type="entry name" value="Schlafen_AlbA_2_dom"/>
</dbReference>
<dbReference type="Gene3D" id="3.30.950.30">
    <property type="entry name" value="Schlafen, AAA domain"/>
    <property type="match status" value="1"/>
</dbReference>
<dbReference type="Proteomes" id="UP000003277">
    <property type="component" value="Unassembled WGS sequence"/>
</dbReference>
<evidence type="ECO:0000259" key="1">
    <source>
        <dbReference type="Pfam" id="PF04326"/>
    </source>
</evidence>
<protein>
    <recommendedName>
        <fullName evidence="1">Schlafen AlbA-2 domain-containing protein</fullName>
    </recommendedName>
</protein>
<feature type="domain" description="Schlafen AlbA-2" evidence="1">
    <location>
        <begin position="15"/>
        <end position="122"/>
    </location>
</feature>
<dbReference type="InterPro" id="IPR038475">
    <property type="entry name" value="RecG_C_sf"/>
</dbReference>
<gene>
    <name evidence="2" type="ORF">HMPREF9453_02107</name>
</gene>